<sequence length="220" mass="24326">MSTALATIKERIKAELETAKKSFEVPARPKISLQNKKFTLPNGIASAQPINVVIVDWRNTRTLYTGPFNPNNPQTPKCFAIAKALTDLAPHEQCLDPQAASCAECPHDQWGSDPAGGKGKACKNSVRLAVVPASTLDGESAQMYALDIPRTSIRNWESLVSRLSDNGQLPIEYIVEIAFSADAAYPTLVFNESTQHEQLEQLWPLYEQAQHFLKVHPSER</sequence>
<keyword evidence="2" id="KW-1185">Reference proteome</keyword>
<organism evidence="1 2">
    <name type="scientific">Allochromatium humboldtianum</name>
    <dbReference type="NCBI Taxonomy" id="504901"/>
    <lineage>
        <taxon>Bacteria</taxon>
        <taxon>Pseudomonadati</taxon>
        <taxon>Pseudomonadota</taxon>
        <taxon>Gammaproteobacteria</taxon>
        <taxon>Chromatiales</taxon>
        <taxon>Chromatiaceae</taxon>
        <taxon>Allochromatium</taxon>
    </lineage>
</organism>
<evidence type="ECO:0000313" key="2">
    <source>
        <dbReference type="Proteomes" id="UP000592294"/>
    </source>
</evidence>
<proteinExistence type="predicted"/>
<gene>
    <name evidence="1" type="ORF">HW932_01645</name>
</gene>
<accession>A0A850R9L1</accession>
<reference evidence="1 2" key="1">
    <citation type="submission" date="2020-06" db="EMBL/GenBank/DDBJ databases">
        <title>Whole-genome sequence of Allochromatium humboldtianum DSM 21881, type strain.</title>
        <authorList>
            <person name="Kyndt J.A."/>
            <person name="Meyer T.E."/>
        </authorList>
    </citation>
    <scope>NUCLEOTIDE SEQUENCE [LARGE SCALE GENOMIC DNA]</scope>
    <source>
        <strain evidence="1 2">DSM 21881</strain>
    </source>
</reference>
<name>A0A850R9L1_9GAMM</name>
<dbReference type="EMBL" id="JABZEO010000001">
    <property type="protein sequence ID" value="NVZ07962.1"/>
    <property type="molecule type" value="Genomic_DNA"/>
</dbReference>
<dbReference type="AlphaFoldDB" id="A0A850R9L1"/>
<dbReference type="Proteomes" id="UP000592294">
    <property type="component" value="Unassembled WGS sequence"/>
</dbReference>
<protein>
    <submittedName>
        <fullName evidence="1">Uncharacterized protein</fullName>
    </submittedName>
</protein>
<comment type="caution">
    <text evidence="1">The sequence shown here is derived from an EMBL/GenBank/DDBJ whole genome shotgun (WGS) entry which is preliminary data.</text>
</comment>
<dbReference type="RefSeq" id="WP_176974756.1">
    <property type="nucleotide sequence ID" value="NZ_JABZEO010000001.1"/>
</dbReference>
<evidence type="ECO:0000313" key="1">
    <source>
        <dbReference type="EMBL" id="NVZ07962.1"/>
    </source>
</evidence>